<gene>
    <name evidence="2" type="ORF">F3Y22_tig00111689pilonHSYRG00025</name>
</gene>
<dbReference type="GO" id="GO:0003729">
    <property type="term" value="F:mRNA binding"/>
    <property type="evidence" value="ECO:0007669"/>
    <property type="project" value="TreeGrafter"/>
</dbReference>
<keyword evidence="3" id="KW-1185">Reference proteome</keyword>
<dbReference type="GO" id="GO:0034063">
    <property type="term" value="P:stress granule assembly"/>
    <property type="evidence" value="ECO:0007669"/>
    <property type="project" value="TreeGrafter"/>
</dbReference>
<dbReference type="Pfam" id="PF14438">
    <property type="entry name" value="SM-ATX"/>
    <property type="match status" value="1"/>
</dbReference>
<comment type="caution">
    <text evidence="2">The sequence shown here is derived from an EMBL/GenBank/DDBJ whole genome shotgun (WGS) entry which is preliminary data.</text>
</comment>
<dbReference type="PANTHER" id="PTHR12854">
    <property type="entry name" value="ATAXIN 2-RELATED"/>
    <property type="match status" value="1"/>
</dbReference>
<reference evidence="2" key="1">
    <citation type="submission" date="2019-09" db="EMBL/GenBank/DDBJ databases">
        <title>Draft genome information of white flower Hibiscus syriacus.</title>
        <authorList>
            <person name="Kim Y.-M."/>
        </authorList>
    </citation>
    <scope>NUCLEOTIDE SEQUENCE [LARGE SCALE GENOMIC DNA]</scope>
    <source>
        <strain evidence="2">YM2019G1</strain>
    </source>
</reference>
<dbReference type="EMBL" id="VEPZ02001403">
    <property type="protein sequence ID" value="KAE8675212.1"/>
    <property type="molecule type" value="Genomic_DNA"/>
</dbReference>
<dbReference type="GO" id="GO:0010494">
    <property type="term" value="C:cytoplasmic stress granule"/>
    <property type="evidence" value="ECO:0007669"/>
    <property type="project" value="TreeGrafter"/>
</dbReference>
<evidence type="ECO:0000259" key="1">
    <source>
        <dbReference type="Pfam" id="PF14438"/>
    </source>
</evidence>
<name>A0A6A2XI83_HIBSY</name>
<dbReference type="InterPro" id="IPR025852">
    <property type="entry name" value="SM_dom_ATX"/>
</dbReference>
<accession>A0A6A2XI83</accession>
<sequence length="119" mass="12725">MGLKNIVEEEGNCSVNEALLFVPCSSWSASGCTLERWLCYSGIFHTASVEKEYGIVLKKAKFTKKGRCATNVADGSVVETCNSCSCLVQVVAKGVPFPFDGFAGNGEAASEFSLHLPIH</sequence>
<dbReference type="AlphaFoldDB" id="A0A6A2XI83"/>
<evidence type="ECO:0000313" key="3">
    <source>
        <dbReference type="Proteomes" id="UP000436088"/>
    </source>
</evidence>
<dbReference type="PROSITE" id="PS51257">
    <property type="entry name" value="PROKAR_LIPOPROTEIN"/>
    <property type="match status" value="1"/>
</dbReference>
<proteinExistence type="predicted"/>
<dbReference type="OrthoDB" id="2275718at2759"/>
<protein>
    <recommendedName>
        <fullName evidence="1">Ataxin 2 SM domain-containing protein</fullName>
    </recommendedName>
</protein>
<organism evidence="2 3">
    <name type="scientific">Hibiscus syriacus</name>
    <name type="common">Rose of Sharon</name>
    <dbReference type="NCBI Taxonomy" id="106335"/>
    <lineage>
        <taxon>Eukaryota</taxon>
        <taxon>Viridiplantae</taxon>
        <taxon>Streptophyta</taxon>
        <taxon>Embryophyta</taxon>
        <taxon>Tracheophyta</taxon>
        <taxon>Spermatophyta</taxon>
        <taxon>Magnoliopsida</taxon>
        <taxon>eudicotyledons</taxon>
        <taxon>Gunneridae</taxon>
        <taxon>Pentapetalae</taxon>
        <taxon>rosids</taxon>
        <taxon>malvids</taxon>
        <taxon>Malvales</taxon>
        <taxon>Malvaceae</taxon>
        <taxon>Malvoideae</taxon>
        <taxon>Hibiscus</taxon>
    </lineage>
</organism>
<feature type="domain" description="Ataxin 2 SM" evidence="1">
    <location>
        <begin position="39"/>
        <end position="80"/>
    </location>
</feature>
<dbReference type="PANTHER" id="PTHR12854:SF12">
    <property type="entry name" value="POLYADENYLATE-BINDING PROTEIN INTERACTING PROTEIN"/>
    <property type="match status" value="1"/>
</dbReference>
<dbReference type="Proteomes" id="UP000436088">
    <property type="component" value="Unassembled WGS sequence"/>
</dbReference>
<dbReference type="InterPro" id="IPR045117">
    <property type="entry name" value="ATXN2-like"/>
</dbReference>
<evidence type="ECO:0000313" key="2">
    <source>
        <dbReference type="EMBL" id="KAE8675212.1"/>
    </source>
</evidence>